<accession>A0A1X0SAS5</accession>
<evidence type="ECO:0000313" key="1">
    <source>
        <dbReference type="EMBL" id="ORE21384.1"/>
    </source>
</evidence>
<name>A0A1X0SAS5_RHIZD</name>
<reference evidence="1 2" key="1">
    <citation type="journal article" date="2016" name="Proc. Natl. Acad. Sci. U.S.A.">
        <title>Lipid metabolic changes in an early divergent fungus govern the establishment of a mutualistic symbiosis with endobacteria.</title>
        <authorList>
            <person name="Lastovetsky O.A."/>
            <person name="Gaspar M.L."/>
            <person name="Mondo S.J."/>
            <person name="LaButti K.M."/>
            <person name="Sandor L."/>
            <person name="Grigoriev I.V."/>
            <person name="Henry S.A."/>
            <person name="Pawlowska T.E."/>
        </authorList>
    </citation>
    <scope>NUCLEOTIDE SEQUENCE [LARGE SCALE GENOMIC DNA]</scope>
    <source>
        <strain evidence="1 2">ATCC 11559</strain>
    </source>
</reference>
<dbReference type="EMBL" id="KV921280">
    <property type="protein sequence ID" value="ORE21384.1"/>
    <property type="molecule type" value="Genomic_DNA"/>
</dbReference>
<protein>
    <submittedName>
        <fullName evidence="1">Uncharacterized protein</fullName>
    </submittedName>
</protein>
<proteinExistence type="predicted"/>
<sequence length="97" mass="10906">MQVKLLALSLFASFFATGFTVPIYGHLTERESAIIKPIIEGLKVEPNNFQAKCILQALTRVSTAFPEYPIDNLVARLPPKMFYPCFNTESPDKPKQC</sequence>
<organism evidence="1 2">
    <name type="scientific">Rhizopus microsporus</name>
    <dbReference type="NCBI Taxonomy" id="58291"/>
    <lineage>
        <taxon>Eukaryota</taxon>
        <taxon>Fungi</taxon>
        <taxon>Fungi incertae sedis</taxon>
        <taxon>Mucoromycota</taxon>
        <taxon>Mucoromycotina</taxon>
        <taxon>Mucoromycetes</taxon>
        <taxon>Mucorales</taxon>
        <taxon>Mucorineae</taxon>
        <taxon>Rhizopodaceae</taxon>
        <taxon>Rhizopus</taxon>
    </lineage>
</organism>
<dbReference type="AlphaFoldDB" id="A0A1X0SAS5"/>
<dbReference type="VEuPathDB" id="FungiDB:BCV72DRAFT_224142"/>
<evidence type="ECO:0000313" key="2">
    <source>
        <dbReference type="Proteomes" id="UP000242381"/>
    </source>
</evidence>
<dbReference type="Proteomes" id="UP000242381">
    <property type="component" value="Unassembled WGS sequence"/>
</dbReference>
<gene>
    <name evidence="1" type="ORF">BCV71DRAFT_225206</name>
</gene>